<dbReference type="Pfam" id="PF12840">
    <property type="entry name" value="HTH_20"/>
    <property type="match status" value="1"/>
</dbReference>
<dbReference type="Gene3D" id="6.10.140.2180">
    <property type="match status" value="1"/>
</dbReference>
<dbReference type="SUPFAM" id="SSF46785">
    <property type="entry name" value="Winged helix' DNA-binding domain"/>
    <property type="match status" value="1"/>
</dbReference>
<dbReference type="RefSeq" id="WP_120730083.1">
    <property type="nucleotide sequence ID" value="NZ_RBAK01000008.1"/>
</dbReference>
<keyword evidence="2" id="KW-1185">Reference proteome</keyword>
<dbReference type="InterPro" id="IPR036390">
    <property type="entry name" value="WH_DNA-bd_sf"/>
</dbReference>
<sequence>MTTSAELLLHPVRLRVVQALLGGRELTTTDLRAVLTDVPPATLYRQVNTLVVAGVLEVTAERRVRGAVERTFRLRAERASVPEEELAAMSVAEHRVAFTTFVAGLLADFDRYLAEGDPDLARDLAGYRMAGLYATDAELRQVITTIQEAVRPYAQAGPGPGRTRRLLATILLPEPTSGPRIAGETDERPA</sequence>
<gene>
    <name evidence="1" type="ORF">D7223_20830</name>
</gene>
<evidence type="ECO:0000313" key="2">
    <source>
        <dbReference type="Proteomes" id="UP000281726"/>
    </source>
</evidence>
<dbReference type="InterPro" id="IPR036388">
    <property type="entry name" value="WH-like_DNA-bd_sf"/>
</dbReference>
<dbReference type="Proteomes" id="UP000281726">
    <property type="component" value="Unassembled WGS sequence"/>
</dbReference>
<accession>A0A3A9Z639</accession>
<reference evidence="1 2" key="1">
    <citation type="journal article" date="2004" name="Syst. Appl. Microbiol.">
        <title>Cryptoendolithic actinomycetes from antarctic sandstone rock samples: Micromonospora endolithica sp. nov. and two isolates related to Micromonospora coerulea Jensen 1932.</title>
        <authorList>
            <person name="Hirsch P."/>
            <person name="Mevs U."/>
            <person name="Kroppenstedt R.M."/>
            <person name="Schumann P."/>
            <person name="Stackebrandt E."/>
        </authorList>
    </citation>
    <scope>NUCLEOTIDE SEQUENCE [LARGE SCALE GENOMIC DNA]</scope>
    <source>
        <strain evidence="1 2">JCM 12677</strain>
    </source>
</reference>
<protein>
    <submittedName>
        <fullName evidence="1">ArsR family transcriptional regulator</fullName>
    </submittedName>
</protein>
<proteinExistence type="predicted"/>
<comment type="caution">
    <text evidence="1">The sequence shown here is derived from an EMBL/GenBank/DDBJ whole genome shotgun (WGS) entry which is preliminary data.</text>
</comment>
<dbReference type="Gene3D" id="1.10.10.10">
    <property type="entry name" value="Winged helix-like DNA-binding domain superfamily/Winged helix DNA-binding domain"/>
    <property type="match status" value="1"/>
</dbReference>
<dbReference type="EMBL" id="RBAK01000008">
    <property type="protein sequence ID" value="RKN43489.1"/>
    <property type="molecule type" value="Genomic_DNA"/>
</dbReference>
<dbReference type="OrthoDB" id="5949858at2"/>
<dbReference type="AlphaFoldDB" id="A0A3A9Z639"/>
<evidence type="ECO:0000313" key="1">
    <source>
        <dbReference type="EMBL" id="RKN43489.1"/>
    </source>
</evidence>
<organism evidence="1 2">
    <name type="scientific">Micromonospora endolithica</name>
    <dbReference type="NCBI Taxonomy" id="230091"/>
    <lineage>
        <taxon>Bacteria</taxon>
        <taxon>Bacillati</taxon>
        <taxon>Actinomycetota</taxon>
        <taxon>Actinomycetes</taxon>
        <taxon>Micromonosporales</taxon>
        <taxon>Micromonosporaceae</taxon>
        <taxon>Micromonospora</taxon>
    </lineage>
</organism>
<name>A0A3A9Z639_9ACTN</name>